<proteinExistence type="predicted"/>
<dbReference type="EMBL" id="LUGG01000005">
    <property type="protein sequence ID" value="OBZ74538.1"/>
    <property type="molecule type" value="Genomic_DNA"/>
</dbReference>
<accession>A0A1C7MCF5</accession>
<evidence type="ECO:0000256" key="1">
    <source>
        <dbReference type="SAM" id="MobiDB-lite"/>
    </source>
</evidence>
<feature type="region of interest" description="Disordered" evidence="1">
    <location>
        <begin position="389"/>
        <end position="409"/>
    </location>
</feature>
<dbReference type="Pfam" id="PF17921">
    <property type="entry name" value="Integrase_H2C2"/>
    <property type="match status" value="1"/>
</dbReference>
<sequence length="409" mass="45150">MMSPRTKRQELRRAAARTNKPYSSSSAIDDQKQHLANESPDCSRRRVPLLSEILPPPPTSDLDTPRDLGMPTRAQYVVLEADYISALHPRKQTKALINQELFDKIWDVLHDPQSQKTGTPQFRWWVRKMFTLSYPGTSFSPAELETMGLARSLPVVVHEDRPVALREQLYDILCYCHDLAGHGGRDKTTAVIRTHYAWIPKELIAQFVKMCPTCIFKKTGQIMATDVNTKLKDGQAILKEDTLNDDGEQISVGKPGSGVVVHRISLPISDLILGPHNGFPAGAGADACLSPDVSLVHPMPSMRPWPGSFDSQSTYSSSGSSYPIYPRMSYTGSETSSSGGLRLELPQIAEFSSTDGAYFSLPPLTKGLTDGSLGLGPLSMRPYLDSAQFPSLPPRQAFPRYDDDDCPTD</sequence>
<name>A0A1C7MCF5_GRIFR</name>
<gene>
    <name evidence="3" type="primary">Nol4</name>
    <name evidence="3" type="ORF">A0H81_05196</name>
</gene>
<evidence type="ECO:0000313" key="3">
    <source>
        <dbReference type="EMBL" id="OBZ74538.1"/>
    </source>
</evidence>
<comment type="caution">
    <text evidence="3">The sequence shown here is derived from an EMBL/GenBank/DDBJ whole genome shotgun (WGS) entry which is preliminary data.</text>
</comment>
<organism evidence="3 4">
    <name type="scientific">Grifola frondosa</name>
    <name type="common">Maitake</name>
    <name type="synonym">Polyporus frondosus</name>
    <dbReference type="NCBI Taxonomy" id="5627"/>
    <lineage>
        <taxon>Eukaryota</taxon>
        <taxon>Fungi</taxon>
        <taxon>Dikarya</taxon>
        <taxon>Basidiomycota</taxon>
        <taxon>Agaricomycotina</taxon>
        <taxon>Agaricomycetes</taxon>
        <taxon>Polyporales</taxon>
        <taxon>Grifolaceae</taxon>
        <taxon>Grifola</taxon>
    </lineage>
</organism>
<dbReference type="Proteomes" id="UP000092993">
    <property type="component" value="Unassembled WGS sequence"/>
</dbReference>
<evidence type="ECO:0000313" key="4">
    <source>
        <dbReference type="Proteomes" id="UP000092993"/>
    </source>
</evidence>
<keyword evidence="4" id="KW-1185">Reference proteome</keyword>
<feature type="region of interest" description="Disordered" evidence="1">
    <location>
        <begin position="1"/>
        <end position="42"/>
    </location>
</feature>
<evidence type="ECO:0000259" key="2">
    <source>
        <dbReference type="Pfam" id="PF17921"/>
    </source>
</evidence>
<dbReference type="OrthoDB" id="2499658at2759"/>
<protein>
    <submittedName>
        <fullName evidence="3">Nucleolar protein 4</fullName>
    </submittedName>
</protein>
<dbReference type="InterPro" id="IPR041588">
    <property type="entry name" value="Integrase_H2C2"/>
</dbReference>
<dbReference type="STRING" id="5627.A0A1C7MCF5"/>
<dbReference type="Gene3D" id="1.10.340.70">
    <property type="match status" value="1"/>
</dbReference>
<dbReference type="AlphaFoldDB" id="A0A1C7MCF5"/>
<reference evidence="3 4" key="1">
    <citation type="submission" date="2016-03" db="EMBL/GenBank/DDBJ databases">
        <title>Whole genome sequencing of Grifola frondosa 9006-11.</title>
        <authorList>
            <person name="Min B."/>
            <person name="Park H."/>
            <person name="Kim J.-G."/>
            <person name="Cho H."/>
            <person name="Oh Y.-L."/>
            <person name="Kong W.-S."/>
            <person name="Choi I.-G."/>
        </authorList>
    </citation>
    <scope>NUCLEOTIDE SEQUENCE [LARGE SCALE GENOMIC DNA]</scope>
    <source>
        <strain evidence="3 4">9006-11</strain>
    </source>
</reference>
<feature type="domain" description="Integrase zinc-binding" evidence="2">
    <location>
        <begin position="170"/>
        <end position="218"/>
    </location>
</feature>